<protein>
    <submittedName>
        <fullName evidence="2">Uncharacterized protein</fullName>
    </submittedName>
</protein>
<evidence type="ECO:0000313" key="3">
    <source>
        <dbReference type="Proteomes" id="UP000652761"/>
    </source>
</evidence>
<dbReference type="AlphaFoldDB" id="A0A843UH21"/>
<dbReference type="EMBL" id="NMUH01000448">
    <property type="protein sequence ID" value="MQL79319.1"/>
    <property type="molecule type" value="Genomic_DNA"/>
</dbReference>
<evidence type="ECO:0000256" key="1">
    <source>
        <dbReference type="SAM" id="MobiDB-lite"/>
    </source>
</evidence>
<feature type="compositionally biased region" description="Polar residues" evidence="1">
    <location>
        <begin position="13"/>
        <end position="22"/>
    </location>
</feature>
<evidence type="ECO:0000313" key="2">
    <source>
        <dbReference type="EMBL" id="MQL79319.1"/>
    </source>
</evidence>
<feature type="region of interest" description="Disordered" evidence="1">
    <location>
        <begin position="57"/>
        <end position="90"/>
    </location>
</feature>
<dbReference type="OrthoDB" id="8927116at2759"/>
<comment type="caution">
    <text evidence="2">The sequence shown here is derived from an EMBL/GenBank/DDBJ whole genome shotgun (WGS) entry which is preliminary data.</text>
</comment>
<dbReference type="Proteomes" id="UP000652761">
    <property type="component" value="Unassembled WGS sequence"/>
</dbReference>
<gene>
    <name evidence="2" type="ORF">Taro_011755</name>
</gene>
<sequence>MTQKHLEHDDSKLSTTAQTTTGVRRLQTEHDGDVFYMFQWLCIKITTCHHQNVRRNELYSHSTQQPEEKEDTGALPGEDEWTGALPGTEIKVGAMPGTTIEVGAMPGTEMKVGVLPGMKIKAGAMPRIETEMGALPG</sequence>
<accession>A0A843UH21</accession>
<reference evidence="2" key="1">
    <citation type="submission" date="2017-07" db="EMBL/GenBank/DDBJ databases">
        <title>Taro Niue Genome Assembly and Annotation.</title>
        <authorList>
            <person name="Atibalentja N."/>
            <person name="Keating K."/>
            <person name="Fields C.J."/>
        </authorList>
    </citation>
    <scope>NUCLEOTIDE SEQUENCE</scope>
    <source>
        <strain evidence="2">Niue_2</strain>
        <tissue evidence="2">Leaf</tissue>
    </source>
</reference>
<keyword evidence="3" id="KW-1185">Reference proteome</keyword>
<feature type="region of interest" description="Disordered" evidence="1">
    <location>
        <begin position="1"/>
        <end position="24"/>
    </location>
</feature>
<proteinExistence type="predicted"/>
<name>A0A843UH21_COLES</name>
<organism evidence="2 3">
    <name type="scientific">Colocasia esculenta</name>
    <name type="common">Wild taro</name>
    <name type="synonym">Arum esculentum</name>
    <dbReference type="NCBI Taxonomy" id="4460"/>
    <lineage>
        <taxon>Eukaryota</taxon>
        <taxon>Viridiplantae</taxon>
        <taxon>Streptophyta</taxon>
        <taxon>Embryophyta</taxon>
        <taxon>Tracheophyta</taxon>
        <taxon>Spermatophyta</taxon>
        <taxon>Magnoliopsida</taxon>
        <taxon>Liliopsida</taxon>
        <taxon>Araceae</taxon>
        <taxon>Aroideae</taxon>
        <taxon>Colocasieae</taxon>
        <taxon>Colocasia</taxon>
    </lineage>
</organism>
<feature type="compositionally biased region" description="Basic and acidic residues" evidence="1">
    <location>
        <begin position="1"/>
        <end position="12"/>
    </location>
</feature>